<proteinExistence type="predicted"/>
<reference evidence="1 2" key="1">
    <citation type="submission" date="2016-03" db="EMBL/GenBank/DDBJ databases">
        <authorList>
            <person name="Ploux O."/>
        </authorList>
    </citation>
    <scope>NUCLEOTIDE SEQUENCE [LARGE SCALE GENOMIC DNA]</scope>
    <source>
        <strain evidence="1 2">R-45378</strain>
    </source>
</reference>
<sequence>MGGIGSGRRYQGGRNTTNDMQALDVRYLQRQGLLTPGRTSSLTWSRSDTVIGSIQITAHADQVILQYRHQRHNGPWQNLDYPVYLEKTHCNLGGLRTWFLCPAQGCGKRMAILYGGKIFACRHCHQLAYQSTREKPDDRASRKADRIREKLGWEAGILNPNGIKPKGMHWKTFDTLQLKHDVLVTQSLAGIVNRLRLFEEESVT</sequence>
<gene>
    <name evidence="1" type="ORF">A1507_17760</name>
</gene>
<dbReference type="RefSeq" id="WP_064041593.1">
    <property type="nucleotide sequence ID" value="NZ_LUUJ01000103.1"/>
</dbReference>
<protein>
    <submittedName>
        <fullName evidence="1">Uncharacterized protein</fullName>
    </submittedName>
</protein>
<dbReference type="EMBL" id="LUUJ01000103">
    <property type="protein sequence ID" value="OAI13009.1"/>
    <property type="molecule type" value="Genomic_DNA"/>
</dbReference>
<name>A0A177N700_9GAMM</name>
<dbReference type="Proteomes" id="UP000077857">
    <property type="component" value="Unassembled WGS sequence"/>
</dbReference>
<dbReference type="OrthoDB" id="5951715at2"/>
<evidence type="ECO:0000313" key="1">
    <source>
        <dbReference type="EMBL" id="OAI13009.1"/>
    </source>
</evidence>
<accession>A0A177N700</accession>
<evidence type="ECO:0000313" key="2">
    <source>
        <dbReference type="Proteomes" id="UP000077857"/>
    </source>
</evidence>
<organism evidence="1 2">
    <name type="scientific">Methylomonas koyamae</name>
    <dbReference type="NCBI Taxonomy" id="702114"/>
    <lineage>
        <taxon>Bacteria</taxon>
        <taxon>Pseudomonadati</taxon>
        <taxon>Pseudomonadota</taxon>
        <taxon>Gammaproteobacteria</taxon>
        <taxon>Methylococcales</taxon>
        <taxon>Methylococcaceae</taxon>
        <taxon>Methylomonas</taxon>
    </lineage>
</organism>
<comment type="caution">
    <text evidence="1">The sequence shown here is derived from an EMBL/GenBank/DDBJ whole genome shotgun (WGS) entry which is preliminary data.</text>
</comment>
<dbReference type="AlphaFoldDB" id="A0A177N700"/>